<evidence type="ECO:0000313" key="3">
    <source>
        <dbReference type="EMBL" id="CAF1373853.1"/>
    </source>
</evidence>
<evidence type="ECO:0000313" key="5">
    <source>
        <dbReference type="EMBL" id="CAF4182780.1"/>
    </source>
</evidence>
<reference evidence="2" key="1">
    <citation type="submission" date="2021-02" db="EMBL/GenBank/DDBJ databases">
        <authorList>
            <person name="Nowell W R."/>
        </authorList>
    </citation>
    <scope>NUCLEOTIDE SEQUENCE</scope>
</reference>
<evidence type="ECO:0000313" key="2">
    <source>
        <dbReference type="EMBL" id="CAF1197589.1"/>
    </source>
</evidence>
<organism evidence="2 6">
    <name type="scientific">Didymodactylos carnosus</name>
    <dbReference type="NCBI Taxonomy" id="1234261"/>
    <lineage>
        <taxon>Eukaryota</taxon>
        <taxon>Metazoa</taxon>
        <taxon>Spiralia</taxon>
        <taxon>Gnathifera</taxon>
        <taxon>Rotifera</taxon>
        <taxon>Eurotatoria</taxon>
        <taxon>Bdelloidea</taxon>
        <taxon>Philodinida</taxon>
        <taxon>Philodinidae</taxon>
        <taxon>Didymodactylos</taxon>
    </lineage>
</organism>
<dbReference type="EMBL" id="CAJOBA010045897">
    <property type="protein sequence ID" value="CAF4182780.1"/>
    <property type="molecule type" value="Genomic_DNA"/>
</dbReference>
<evidence type="ECO:0000313" key="6">
    <source>
        <dbReference type="Proteomes" id="UP000663829"/>
    </source>
</evidence>
<comment type="caution">
    <text evidence="2">The sequence shown here is derived from an EMBL/GenBank/DDBJ whole genome shotgun (WGS) entry which is preliminary data.</text>
</comment>
<evidence type="ECO:0000256" key="1">
    <source>
        <dbReference type="SAM" id="MobiDB-lite"/>
    </source>
</evidence>
<dbReference type="Proteomes" id="UP000681722">
    <property type="component" value="Unassembled WGS sequence"/>
</dbReference>
<accession>A0A814WES1</accession>
<evidence type="ECO:0008006" key="7">
    <source>
        <dbReference type="Google" id="ProtNLM"/>
    </source>
</evidence>
<protein>
    <recommendedName>
        <fullName evidence="7">F-box domain-containing protein</fullName>
    </recommendedName>
</protein>
<dbReference type="SUPFAM" id="SSF52047">
    <property type="entry name" value="RNI-like"/>
    <property type="match status" value="1"/>
</dbReference>
<gene>
    <name evidence="2" type="ORF">GPM918_LOCUS23547</name>
    <name evidence="3" type="ORF">OVA965_LOCUS31794</name>
    <name evidence="4" type="ORF">SRO942_LOCUS23546</name>
    <name evidence="5" type="ORF">TMI583_LOCUS32635</name>
</gene>
<name>A0A814WES1_9BILA</name>
<feature type="region of interest" description="Disordered" evidence="1">
    <location>
        <begin position="1"/>
        <end position="22"/>
    </location>
</feature>
<dbReference type="InterPro" id="IPR032675">
    <property type="entry name" value="LRR_dom_sf"/>
</dbReference>
<sequence>MDKMHKRCGSNSDNKLTPKQFRQEQQNTAKITRLDDLCTDIVYELFEYFNVNELYLSFYNLTSSMKHIIDNYSLPLHVDLSKRDSFNYFSEFIVPHLIAYPKQVTSLKLSSIITYPFTLSIHFQSLRALTLLRMYSKNMIPILKQFPQLSYVYIGNHSRHSNGLITTILKIPTLKTFIFKSLTHLQKLPLTTRNTSNIEHLSIRMNSHSLCVLLLQLPKIRYLNIDISYSYDYDGVMFDIPVMSCLTKLKMEIGRFPASFANQLFKRASNLQYLHFVGTTSDKKCLDSTQWTNLLFSIIEQLKRIKLNLHYSNLISALPDRIEIVEKFQTNVFLQQHNIHMYDESKGESAIFRIIADYQK</sequence>
<dbReference type="Proteomes" id="UP000663829">
    <property type="component" value="Unassembled WGS sequence"/>
</dbReference>
<evidence type="ECO:0000313" key="4">
    <source>
        <dbReference type="EMBL" id="CAF3961974.1"/>
    </source>
</evidence>
<dbReference type="EMBL" id="CAJNOK010024225">
    <property type="protein sequence ID" value="CAF1373853.1"/>
    <property type="molecule type" value="Genomic_DNA"/>
</dbReference>
<dbReference type="AlphaFoldDB" id="A0A814WES1"/>
<dbReference type="Proteomes" id="UP000682733">
    <property type="component" value="Unassembled WGS sequence"/>
</dbReference>
<dbReference type="Gene3D" id="3.80.10.10">
    <property type="entry name" value="Ribonuclease Inhibitor"/>
    <property type="match status" value="1"/>
</dbReference>
<dbReference type="EMBL" id="CAJNOQ010008448">
    <property type="protein sequence ID" value="CAF1197589.1"/>
    <property type="molecule type" value="Genomic_DNA"/>
</dbReference>
<dbReference type="EMBL" id="CAJOBC010008450">
    <property type="protein sequence ID" value="CAF3961974.1"/>
    <property type="molecule type" value="Genomic_DNA"/>
</dbReference>
<proteinExistence type="predicted"/>
<dbReference type="Proteomes" id="UP000677228">
    <property type="component" value="Unassembled WGS sequence"/>
</dbReference>
<keyword evidence="6" id="KW-1185">Reference proteome</keyword>